<feature type="domain" description="SLH" evidence="2">
    <location>
        <begin position="1504"/>
        <end position="1564"/>
    </location>
</feature>
<dbReference type="SUPFAM" id="SSF63825">
    <property type="entry name" value="YWTD domain"/>
    <property type="match status" value="1"/>
</dbReference>
<evidence type="ECO:0000256" key="1">
    <source>
        <dbReference type="SAM" id="MobiDB-lite"/>
    </source>
</evidence>
<evidence type="ECO:0000259" key="2">
    <source>
        <dbReference type="PROSITE" id="PS51272"/>
    </source>
</evidence>
<dbReference type="InterPro" id="IPR001119">
    <property type="entry name" value="SLH_dom"/>
</dbReference>
<feature type="domain" description="SLH" evidence="2">
    <location>
        <begin position="1565"/>
        <end position="1628"/>
    </location>
</feature>
<dbReference type="PANTHER" id="PTHR43308">
    <property type="entry name" value="OUTER MEMBRANE PROTEIN ALPHA-RELATED"/>
    <property type="match status" value="1"/>
</dbReference>
<dbReference type="InterPro" id="IPR015943">
    <property type="entry name" value="WD40/YVTN_repeat-like_dom_sf"/>
</dbReference>
<dbReference type="PANTHER" id="PTHR43308:SF5">
    <property type="entry name" value="S-LAYER PROTEIN _ PEPTIDOGLYCAN ENDO-BETA-N-ACETYLGLUCOSAMINIDASE"/>
    <property type="match status" value="1"/>
</dbReference>
<name>A0A2T6FZW8_9BACL</name>
<feature type="region of interest" description="Disordered" evidence="1">
    <location>
        <begin position="1267"/>
        <end position="1304"/>
    </location>
</feature>
<evidence type="ECO:0000313" key="3">
    <source>
        <dbReference type="EMBL" id="PUA37457.1"/>
    </source>
</evidence>
<dbReference type="InterPro" id="IPR051465">
    <property type="entry name" value="Cell_Envelope_Struct_Comp"/>
</dbReference>
<dbReference type="Pfam" id="PF00395">
    <property type="entry name" value="SLH"/>
    <property type="match status" value="3"/>
</dbReference>
<gene>
    <name evidence="3" type="ORF">C8Z91_19095</name>
</gene>
<proteinExistence type="predicted"/>
<accession>A0A2T6FZW8</accession>
<feature type="domain" description="SLH" evidence="2">
    <location>
        <begin position="1636"/>
        <end position="1696"/>
    </location>
</feature>
<feature type="compositionally biased region" description="Gly residues" evidence="1">
    <location>
        <begin position="1280"/>
        <end position="1292"/>
    </location>
</feature>
<comment type="caution">
    <text evidence="3">The sequence shown here is derived from an EMBL/GenBank/DDBJ whole genome shotgun (WGS) entry which is preliminary data.</text>
</comment>
<dbReference type="Gene3D" id="2.130.10.10">
    <property type="entry name" value="YVTN repeat-like/Quinoprotein amine dehydrogenase"/>
    <property type="match status" value="2"/>
</dbReference>
<dbReference type="Proteomes" id="UP000244184">
    <property type="component" value="Unassembled WGS sequence"/>
</dbReference>
<dbReference type="EMBL" id="PYHP01000050">
    <property type="protein sequence ID" value="PUA37457.1"/>
    <property type="molecule type" value="Genomic_DNA"/>
</dbReference>
<protein>
    <recommendedName>
        <fullName evidence="2">SLH domain-containing protein</fullName>
    </recommendedName>
</protein>
<dbReference type="PROSITE" id="PS51272">
    <property type="entry name" value="SLH"/>
    <property type="match status" value="3"/>
</dbReference>
<reference evidence="3 4" key="1">
    <citation type="submission" date="2018-03" db="EMBL/GenBank/DDBJ databases">
        <title>Genome sequence of Paenibacillus elgii strain AC13 an antimicrobial compound producing bacteria.</title>
        <authorList>
            <person name="Kurokawa A.S."/>
            <person name="Araujo J.F."/>
            <person name="Costa R.A."/>
            <person name="Ortega D.B."/>
            <person name="Pires A.S."/>
            <person name="Pappas G.J.Jr."/>
            <person name="Franco O.L."/>
            <person name="Barreto C."/>
            <person name="Magalhaes B.S."/>
            <person name="Kruger R.H."/>
        </authorList>
    </citation>
    <scope>NUCLEOTIDE SEQUENCE [LARGE SCALE GENOMIC DNA]</scope>
    <source>
        <strain evidence="3 4">AC13</strain>
    </source>
</reference>
<sequence length="1696" mass="185030">MSLVVRIQRFMKRRLVKSSWMAVLIASLLAPFLPIAGPSKAQAASLESQSLGFNLTEWVLDESRGYIYAVSQEGNKLLFIRMSDLQVETSIDIGSKPSDIDLFNGKLYVPLSGATQIKIVDIASKTVERTLATTDRPYLTAVTDNKVFYVGGDYRSSVFEYDLSTNGIRKVDTASSSEPDIIIDQSGQKLFVGERGSSGSNLYAYSVSDHRLLSQTTYNEGRGFTYPDRKLVLDDAGIYFAGRLLDPTNLAVIQGNYRARVYFSNGKYVLTGSDYTPGAVMDRKTFTEVAKLPYASSLMAMDSSNQIYMFKSGTTTIEKLQLPLTSAALTASKVTGGVRFNYGLSDWTVSENEEYIYGIFKDANRLVTLRSSDLSVVSDMFIGSDPTDISDYEGKLYVALSGSTKIGVVDTVYGTSVPSSVYQITVDTNPFQIEAGNKLYYANIDQWQEVRVYDAVYGGSGQKLKSNDQTLSVYVPKLKLDQTNNMLYVGGVFNLTQIRTTDNKIVTKRDSGSYSRLLKDGPFLYFGKERLDANVISYVYGEYGAPVVYANGPYVFTQSAVYNRDTFNKQFDLSYTIDQALILKNGNVLTYDPSTSTVYRYTSMSELQQDTPANRPPMQLPVGVSFYDTDDAQGTIGGSLRWSAPSTEEFITEYTVYFLDANKQKIGASIYTLPKTSGYSYSVDIPKGTKLPQGAKYFGVYAKNSVGEGATPGVADIWDNTGTAFYASPLEPRLVDTNPQRGALALKLSWYVYESSDKFGYDLFFADINKKPLGDRFGKVAYEDGVASGTSNVQRKFSFDIKDPVPDQAAYVAIKAVNSKGQSAMNFTYLKIYDNILSEQVPVNSGVEGRPSSIPAAVSFFDENQAKGKISGILAWHEFTAASDVTDYIAYFLDGEGKKLKPIMQTKRSDSRERYEVSLPEIAIPSGAKRIAVYSKNEKGESEAGASIPIWDWPYATPSQTMFIDTNPSRGKIEGKVTWQPSADESDISGYHLFFGTRTFQWDVQPFATVTKGEDQYTVNVAPELIKADTAYVMVVPVNEKGEPAPYKEIVHISDNVSSEKIDWLQLVDSVSPIQPSPFLDIDGEAGQIGGTLSFFAKYDNPEMIYQTFFANQTGEKLQLLSEIKGRVGSFGGSGSEFQISIPPHTKLPPGATQIGIVTRGRGIEAKPVFIPVKDRIRTAPLREDQIVVTNNKDSSDSIQVNGLQEGDLIRIYRTLTVPYPMASAAVEKDKQSVAFNVNQLGSGSGSIYVSIQRGDTVESLRTAKSYNAENNNSQTPVNSGGGFVGGGGGGAPSSSSNDKVSKTTIDDKKAAELLKGLNKESTQLVVEIPGKADVVQAEFARDSFKALAGGLGNAKLVIKSEGASLELPKSVIEQLVTELSAANEKGKVTVSFAKADQALEKAVIDALAQTGASVVSKLVDFKVEVTTAEGTTKEINAFPSYVARTLEIGDTLAEMSAGQLVGLMIDKSSGQYYPVPAIFANRDGKWQGTLYRKGNSLYTIVRHSKTFNDIASEHYAKGAIETLASKLIVSGYPDGSFAYARPVTRAELASMLTKALGLVPDQASQAGFSDVKASDWYSTPVASAAASGLITGYEDGTFRPDTPVTRQELVVMLQRAVIYAGLADSSSGVNNANSAQTYRDQDQIAEWAKEAVFLNNRLGIVQGFEDSSFRPQAQADRGQVSVMLYRMMNAVNFIN</sequence>
<evidence type="ECO:0000313" key="4">
    <source>
        <dbReference type="Proteomes" id="UP000244184"/>
    </source>
</evidence>
<organism evidence="3 4">
    <name type="scientific">Paenibacillus elgii</name>
    <dbReference type="NCBI Taxonomy" id="189691"/>
    <lineage>
        <taxon>Bacteria</taxon>
        <taxon>Bacillati</taxon>
        <taxon>Bacillota</taxon>
        <taxon>Bacilli</taxon>
        <taxon>Bacillales</taxon>
        <taxon>Paenibacillaceae</taxon>
        <taxon>Paenibacillus</taxon>
    </lineage>
</organism>
<feature type="compositionally biased region" description="Polar residues" evidence="1">
    <location>
        <begin position="1267"/>
        <end position="1279"/>
    </location>
</feature>